<feature type="compositionally biased region" description="Low complexity" evidence="1">
    <location>
        <begin position="297"/>
        <end position="328"/>
    </location>
</feature>
<dbReference type="GeneID" id="85494359"/>
<feature type="compositionally biased region" description="Low complexity" evidence="1">
    <location>
        <begin position="230"/>
        <end position="245"/>
    </location>
</feature>
<dbReference type="Proteomes" id="UP001233271">
    <property type="component" value="Chromosome 3"/>
</dbReference>
<dbReference type="KEGG" id="ccac:CcaHIS019_0305590"/>
<feature type="compositionally biased region" description="Basic residues" evidence="1">
    <location>
        <begin position="178"/>
        <end position="194"/>
    </location>
</feature>
<feature type="compositionally biased region" description="Polar residues" evidence="1">
    <location>
        <begin position="1"/>
        <end position="14"/>
    </location>
</feature>
<evidence type="ECO:0000256" key="1">
    <source>
        <dbReference type="SAM" id="MobiDB-lite"/>
    </source>
</evidence>
<accession>A0AA48I3D1</accession>
<feature type="compositionally biased region" description="Basic and acidic residues" evidence="1">
    <location>
        <begin position="100"/>
        <end position="130"/>
    </location>
</feature>
<feature type="compositionally biased region" description="Basic and acidic residues" evidence="1">
    <location>
        <begin position="204"/>
        <end position="229"/>
    </location>
</feature>
<protein>
    <submittedName>
        <fullName evidence="2">Uncharacterized protein</fullName>
    </submittedName>
</protein>
<evidence type="ECO:0000313" key="3">
    <source>
        <dbReference type="Proteomes" id="UP001233271"/>
    </source>
</evidence>
<dbReference type="EMBL" id="AP028214">
    <property type="protein sequence ID" value="BEI90489.1"/>
    <property type="molecule type" value="Genomic_DNA"/>
</dbReference>
<gene>
    <name evidence="2" type="ORF">CcaverHIS019_0305590</name>
</gene>
<dbReference type="RefSeq" id="XP_060455754.1">
    <property type="nucleotide sequence ID" value="XM_060599019.1"/>
</dbReference>
<reference evidence="2" key="1">
    <citation type="journal article" date="2023" name="BMC Genomics">
        <title>Chromosome-level genome assemblies of Cutaneotrichosporon spp. (Trichosporonales, Basidiomycota) reveal imbalanced evolution between nucleotide sequences and chromosome synteny.</title>
        <authorList>
            <person name="Kobayashi Y."/>
            <person name="Kayamori A."/>
            <person name="Aoki K."/>
            <person name="Shiwa Y."/>
            <person name="Matsutani M."/>
            <person name="Fujita N."/>
            <person name="Sugita T."/>
            <person name="Iwasaki W."/>
            <person name="Tanaka N."/>
            <person name="Takashima M."/>
        </authorList>
    </citation>
    <scope>NUCLEOTIDE SEQUENCE</scope>
    <source>
        <strain evidence="2">HIS019</strain>
    </source>
</reference>
<feature type="compositionally biased region" description="Basic and acidic residues" evidence="1">
    <location>
        <begin position="153"/>
        <end position="177"/>
    </location>
</feature>
<proteinExistence type="predicted"/>
<keyword evidence="3" id="KW-1185">Reference proteome</keyword>
<feature type="region of interest" description="Disordered" evidence="1">
    <location>
        <begin position="1"/>
        <end position="362"/>
    </location>
</feature>
<organism evidence="2 3">
    <name type="scientific">Cutaneotrichosporon cavernicola</name>
    <dbReference type="NCBI Taxonomy" id="279322"/>
    <lineage>
        <taxon>Eukaryota</taxon>
        <taxon>Fungi</taxon>
        <taxon>Dikarya</taxon>
        <taxon>Basidiomycota</taxon>
        <taxon>Agaricomycotina</taxon>
        <taxon>Tremellomycetes</taxon>
        <taxon>Trichosporonales</taxon>
        <taxon>Trichosporonaceae</taxon>
        <taxon>Cutaneotrichosporon</taxon>
    </lineage>
</organism>
<sequence length="385" mass="41784">MGSSQSSRRYTSHAQPPRVGNRFATPSTEYRSLKEKAAKQKRQQQEQEDVPPPYEMAGEVVTNAVAPPHRTPTGSTHDADDYDPTVDGVLDMVDWALDSSDDKANRAEKKAKSAERKRAKEAKRADKAADKATSQASKEGDKSTKRAAQQAGKDAKRASKEAHRVIKKDEKDKAKAEKKARRALRRATKMKRRSERISASSVVKAERAARKAKARAEKATAKAHQKAEKAQMLAKTATIAAATHASSPRAPLKVKAKDKVEAAPLSPHTTLHPLPSPSMSSPASRSALLPQGFLWDSASPHASPSLSSSNTSSSGSQQPVSAPLPLLPRGHDPPPLPPRKEDNSLPHLTNREGLSGFPSDDKTRLELEYENLAIEMAYPTHGHTL</sequence>
<feature type="compositionally biased region" description="Low complexity" evidence="1">
    <location>
        <begin position="264"/>
        <end position="290"/>
    </location>
</feature>
<dbReference type="AlphaFoldDB" id="A0AA48I3D1"/>
<evidence type="ECO:0000313" key="2">
    <source>
        <dbReference type="EMBL" id="BEI90489.1"/>
    </source>
</evidence>
<name>A0AA48I3D1_9TREE</name>